<sequence length="462" mass="51844">MTNTLHLGRPQVPERASQNTSIHGASLPLPPAWGYRVAFTFTLATWDSYNAPGTPNPPYNGGTGYWDSFSVSLSNAPYWALPLSDPLGDTDPLRLGFLWGGTSYGDGFLETRMGSEQVFLEARPWAPNFLNVVLDTATLPAANHNYPSWGTVRLQWIDPLTTLSRYVARKDQLSPETFRAWGCARGESLPPWGWGTVILDFGYPRMQNGEYGAETLVDFTFVSTTTIVTLTRSFLDGFAECNGTARLYLALGVNNASKAVTRAHGRAWAQMINRLNQDVWDNPHWLGRFWALGAIDAEPGWNTAQATREWVEGYTEVADLLDLGSYLLNFGSCDGCPFRGCPSCQPFNGWTLEDLWYISWGAEAAEPFPEIYLTNGVNAEQWFHVARYGLETHQRVMIFTGVLTTWTACQETRDEQCQTTERRAGIDNQPMEGYLQMHRILSSHPILSQAYPRFSSDISWER</sequence>
<dbReference type="InParanoid" id="A0A212QQT1"/>
<dbReference type="AlphaFoldDB" id="A0A212QQT1"/>
<evidence type="ECO:0000313" key="3">
    <source>
        <dbReference type="Proteomes" id="UP000197025"/>
    </source>
</evidence>
<organism evidence="2 3">
    <name type="scientific">Thermoflexus hugenholtzii JAD2</name>
    <dbReference type="NCBI Taxonomy" id="877466"/>
    <lineage>
        <taxon>Bacteria</taxon>
        <taxon>Bacillati</taxon>
        <taxon>Chloroflexota</taxon>
        <taxon>Thermoflexia</taxon>
        <taxon>Thermoflexales</taxon>
        <taxon>Thermoflexaceae</taxon>
        <taxon>Thermoflexus</taxon>
    </lineage>
</organism>
<gene>
    <name evidence="2" type="ORF">SAMN02746019_00004270</name>
</gene>
<dbReference type="OrthoDB" id="2957541at2"/>
<proteinExistence type="predicted"/>
<dbReference type="RefSeq" id="WP_088570614.1">
    <property type="nucleotide sequence ID" value="NZ_FYEK01000018.1"/>
</dbReference>
<evidence type="ECO:0000313" key="2">
    <source>
        <dbReference type="EMBL" id="SNB61791.1"/>
    </source>
</evidence>
<name>A0A212QQT1_9CHLR</name>
<evidence type="ECO:0000256" key="1">
    <source>
        <dbReference type="SAM" id="MobiDB-lite"/>
    </source>
</evidence>
<reference evidence="3" key="1">
    <citation type="submission" date="2017-06" db="EMBL/GenBank/DDBJ databases">
        <authorList>
            <person name="Varghese N."/>
            <person name="Submissions S."/>
        </authorList>
    </citation>
    <scope>NUCLEOTIDE SEQUENCE [LARGE SCALE GENOMIC DNA]</scope>
    <source>
        <strain evidence="3">JAD2</strain>
    </source>
</reference>
<accession>A0A212QQT1</accession>
<keyword evidence="3" id="KW-1185">Reference proteome</keyword>
<protein>
    <submittedName>
        <fullName evidence="2">Uncharacterized protein</fullName>
    </submittedName>
</protein>
<dbReference type="Proteomes" id="UP000197025">
    <property type="component" value="Unassembled WGS sequence"/>
</dbReference>
<feature type="region of interest" description="Disordered" evidence="1">
    <location>
        <begin position="1"/>
        <end position="23"/>
    </location>
</feature>
<dbReference type="EMBL" id="FYEK01000018">
    <property type="protein sequence ID" value="SNB61791.1"/>
    <property type="molecule type" value="Genomic_DNA"/>
</dbReference>